<dbReference type="InterPro" id="IPR017850">
    <property type="entry name" value="Alkaline_phosphatase_core_sf"/>
</dbReference>
<keyword evidence="1" id="KW-0378">Hydrolase</keyword>
<dbReference type="InterPro" id="IPR007312">
    <property type="entry name" value="Phosphoesterase"/>
</dbReference>
<evidence type="ECO:0000256" key="2">
    <source>
        <dbReference type="SAM" id="MobiDB-lite"/>
    </source>
</evidence>
<feature type="region of interest" description="Disordered" evidence="2">
    <location>
        <begin position="359"/>
        <end position="379"/>
    </location>
</feature>
<gene>
    <name evidence="4" type="ORF">JVT61DRAFT_2675</name>
</gene>
<evidence type="ECO:0000313" key="4">
    <source>
        <dbReference type="EMBL" id="KAG6375818.1"/>
    </source>
</evidence>
<protein>
    <submittedName>
        <fullName evidence="4">Phosphoesterase family-domain-containing protein</fullName>
    </submittedName>
</protein>
<proteinExistence type="predicted"/>
<feature type="signal peptide" evidence="3">
    <location>
        <begin position="1"/>
        <end position="17"/>
    </location>
</feature>
<dbReference type="Gene3D" id="3.40.720.10">
    <property type="entry name" value="Alkaline Phosphatase, subunit A"/>
    <property type="match status" value="1"/>
</dbReference>
<dbReference type="Pfam" id="PF04185">
    <property type="entry name" value="Phosphoesterase"/>
    <property type="match status" value="1"/>
</dbReference>
<organism evidence="4 5">
    <name type="scientific">Boletus reticuloceps</name>
    <dbReference type="NCBI Taxonomy" id="495285"/>
    <lineage>
        <taxon>Eukaryota</taxon>
        <taxon>Fungi</taxon>
        <taxon>Dikarya</taxon>
        <taxon>Basidiomycota</taxon>
        <taxon>Agaricomycotina</taxon>
        <taxon>Agaricomycetes</taxon>
        <taxon>Agaricomycetidae</taxon>
        <taxon>Boletales</taxon>
        <taxon>Boletineae</taxon>
        <taxon>Boletaceae</taxon>
        <taxon>Boletoideae</taxon>
        <taxon>Boletus</taxon>
    </lineage>
</organism>
<accession>A0A8I3A8G4</accession>
<name>A0A8I3A8G4_9AGAM</name>
<keyword evidence="3" id="KW-0732">Signal</keyword>
<dbReference type="AlphaFoldDB" id="A0A8I3A8G4"/>
<comment type="caution">
    <text evidence="4">The sequence shown here is derived from an EMBL/GenBank/DDBJ whole genome shotgun (WGS) entry which is preliminary data.</text>
</comment>
<feature type="chain" id="PRO_5034741492" evidence="3">
    <location>
        <begin position="18"/>
        <end position="379"/>
    </location>
</feature>
<dbReference type="Proteomes" id="UP000683000">
    <property type="component" value="Unassembled WGS sequence"/>
</dbReference>
<dbReference type="PANTHER" id="PTHR31956:SF8">
    <property type="entry name" value="ACID PHOSPHATASE PHOA (AFU_ORTHOLOGUE AFUA_1G03570)"/>
    <property type="match status" value="1"/>
</dbReference>
<dbReference type="GO" id="GO:0016788">
    <property type="term" value="F:hydrolase activity, acting on ester bonds"/>
    <property type="evidence" value="ECO:0007669"/>
    <property type="project" value="InterPro"/>
</dbReference>
<sequence>MFTKYSILLGAVGSLAANVPKTFTAPAAAPTDQSSFYVGYSNGTITNTPYVPGKVFDRFIQIWLENTDFATALADPVLQSLTTQGILLTSYYAVTHPSEPNYIASVGGDFFGLASDVLTYIPSNVSTIVDLLELKGISWSSYQENMPTDGYQGYSYTNPSPDKYAYYLRKHNPLVIYDSVGMNATRGARIRNFNDFAVDVDNNTLSQWIFVTPNMLDDGHDTSVTYAGSWLDYWLVPLLQDPNFNTPGTLILLTFDENGTSNINNQVYSLLLGGVIPQSLWNTTDDTFYTHYSTLSTVQNNWGLGNLGRQDINNTVNNVFAFVADATGYQNNGLTTQGLPLLNLSGTYPGPLNPNDYAPWASPTSGTGAGGGPTYFSSN</sequence>
<dbReference type="PANTHER" id="PTHR31956">
    <property type="entry name" value="NON-SPECIFIC PHOSPHOLIPASE C4-RELATED"/>
    <property type="match status" value="1"/>
</dbReference>
<keyword evidence="5" id="KW-1185">Reference proteome</keyword>
<dbReference type="GO" id="GO:0009395">
    <property type="term" value="P:phospholipid catabolic process"/>
    <property type="evidence" value="ECO:0007669"/>
    <property type="project" value="TreeGrafter"/>
</dbReference>
<evidence type="ECO:0000256" key="3">
    <source>
        <dbReference type="SAM" id="SignalP"/>
    </source>
</evidence>
<evidence type="ECO:0000313" key="5">
    <source>
        <dbReference type="Proteomes" id="UP000683000"/>
    </source>
</evidence>
<evidence type="ECO:0000256" key="1">
    <source>
        <dbReference type="ARBA" id="ARBA00022801"/>
    </source>
</evidence>
<dbReference type="EMBL" id="JAGFBS010000013">
    <property type="protein sequence ID" value="KAG6375818.1"/>
    <property type="molecule type" value="Genomic_DNA"/>
</dbReference>
<reference evidence="4" key="1">
    <citation type="submission" date="2021-03" db="EMBL/GenBank/DDBJ databases">
        <title>Evolutionary innovations through gain and loss of genes in the ectomycorrhizal Boletales.</title>
        <authorList>
            <person name="Wu G."/>
            <person name="Miyauchi S."/>
            <person name="Morin E."/>
            <person name="Yang Z.-L."/>
            <person name="Xu J."/>
            <person name="Martin F.M."/>
        </authorList>
    </citation>
    <scope>NUCLEOTIDE SEQUENCE</scope>
    <source>
        <strain evidence="4">BR01</strain>
    </source>
</reference>
<dbReference type="OrthoDB" id="5135119at2759"/>